<reference evidence="10 13" key="2">
    <citation type="journal article" date="2019" name="Int. J. Syst. Evol. Microbiol.">
        <title>The Global Catalogue of Microorganisms (GCM) 10K type strain sequencing project: providing services to taxonomists for standard genome sequencing and annotation.</title>
        <authorList>
            <consortium name="The Broad Institute Genomics Platform"/>
            <consortium name="The Broad Institute Genome Sequencing Center for Infectious Disease"/>
            <person name="Wu L."/>
            <person name="Ma J."/>
        </authorList>
    </citation>
    <scope>NUCLEOTIDE SEQUENCE [LARGE SCALE GENOMIC DNA]</scope>
    <source>
        <strain evidence="10 13">JCM 10664</strain>
    </source>
</reference>
<dbReference type="EMBL" id="BAAAHC010000001">
    <property type="protein sequence ID" value="GAA0502820.1"/>
    <property type="molecule type" value="Genomic_DNA"/>
</dbReference>
<dbReference type="Pfam" id="PF00108">
    <property type="entry name" value="Thiolase_N"/>
    <property type="match status" value="1"/>
</dbReference>
<feature type="active site" description="Proton acceptor" evidence="6">
    <location>
        <position position="357"/>
    </location>
</feature>
<dbReference type="NCBIfam" id="TIGR01930">
    <property type="entry name" value="AcCoA-C-Actrans"/>
    <property type="match status" value="1"/>
</dbReference>
<dbReference type="InterPro" id="IPR002155">
    <property type="entry name" value="Thiolase"/>
</dbReference>
<feature type="active site" description="Proton acceptor" evidence="6">
    <location>
        <position position="387"/>
    </location>
</feature>
<keyword evidence="13" id="KW-1185">Reference proteome</keyword>
<evidence type="ECO:0000313" key="10">
    <source>
        <dbReference type="EMBL" id="GAA0502820.1"/>
    </source>
</evidence>
<dbReference type="CDD" id="cd00751">
    <property type="entry name" value="thiolase"/>
    <property type="match status" value="1"/>
</dbReference>
<evidence type="ECO:0000256" key="3">
    <source>
        <dbReference type="ARBA" id="ARBA00022679"/>
    </source>
</evidence>
<dbReference type="EMBL" id="BMMT01000008">
    <property type="protein sequence ID" value="GGI88771.1"/>
    <property type="molecule type" value="Genomic_DNA"/>
</dbReference>
<evidence type="ECO:0000259" key="8">
    <source>
        <dbReference type="Pfam" id="PF00108"/>
    </source>
</evidence>
<reference evidence="11" key="3">
    <citation type="submission" date="2020-09" db="EMBL/GenBank/DDBJ databases">
        <authorList>
            <person name="Sun Q."/>
            <person name="Zhou Y."/>
        </authorList>
    </citation>
    <scope>NUCLEOTIDE SEQUENCE</scope>
    <source>
        <strain evidence="11">CGMCC 4.7206</strain>
    </source>
</reference>
<dbReference type="NCBIfam" id="NF004853">
    <property type="entry name" value="PRK06205.1"/>
    <property type="match status" value="1"/>
</dbReference>
<dbReference type="InterPro" id="IPR020616">
    <property type="entry name" value="Thiolase_N"/>
</dbReference>
<evidence type="ECO:0000313" key="11">
    <source>
        <dbReference type="EMBL" id="GGI88771.1"/>
    </source>
</evidence>
<evidence type="ECO:0000259" key="9">
    <source>
        <dbReference type="Pfam" id="PF02803"/>
    </source>
</evidence>
<dbReference type="Proteomes" id="UP001500220">
    <property type="component" value="Unassembled WGS sequence"/>
</dbReference>
<dbReference type="GO" id="GO:0003985">
    <property type="term" value="F:acetyl-CoA C-acetyltransferase activity"/>
    <property type="evidence" value="ECO:0007669"/>
    <property type="project" value="UniProtKB-EC"/>
</dbReference>
<dbReference type="Pfam" id="PF02803">
    <property type="entry name" value="Thiolase_C"/>
    <property type="match status" value="1"/>
</dbReference>
<dbReference type="Gene3D" id="3.40.47.10">
    <property type="match status" value="2"/>
</dbReference>
<dbReference type="InterPro" id="IPR020617">
    <property type="entry name" value="Thiolase_C"/>
</dbReference>
<evidence type="ECO:0000256" key="1">
    <source>
        <dbReference type="ARBA" id="ARBA00010982"/>
    </source>
</evidence>
<name>A0A917JXE4_9PSEU</name>
<evidence type="ECO:0000313" key="12">
    <source>
        <dbReference type="Proteomes" id="UP000597989"/>
    </source>
</evidence>
<dbReference type="InterPro" id="IPR016039">
    <property type="entry name" value="Thiolase-like"/>
</dbReference>
<comment type="similarity">
    <text evidence="1 7">Belongs to the thiolase-like superfamily. Thiolase family.</text>
</comment>
<evidence type="ECO:0000256" key="5">
    <source>
        <dbReference type="ARBA" id="ARBA00040529"/>
    </source>
</evidence>
<comment type="caution">
    <text evidence="11">The sequence shown here is derived from an EMBL/GenBank/DDBJ whole genome shotgun (WGS) entry which is preliminary data.</text>
</comment>
<dbReference type="RefSeq" id="WP_188987718.1">
    <property type="nucleotide sequence ID" value="NZ_BAAAHC010000001.1"/>
</dbReference>
<gene>
    <name evidence="10" type="ORF">GCM10009545_00500</name>
    <name evidence="11" type="ORF">GCM10011581_27340</name>
</gene>
<keyword evidence="3 7" id="KW-0808">Transferase</keyword>
<dbReference type="PANTHER" id="PTHR18919">
    <property type="entry name" value="ACETYL-COA C-ACYLTRANSFERASE"/>
    <property type="match status" value="1"/>
</dbReference>
<feature type="domain" description="Thiolase C-terminal" evidence="9">
    <location>
        <begin position="276"/>
        <end position="400"/>
    </location>
</feature>
<dbReference type="PIRSF" id="PIRSF000429">
    <property type="entry name" value="Ac-CoA_Ac_transf"/>
    <property type="match status" value="1"/>
</dbReference>
<dbReference type="AlphaFoldDB" id="A0A917JXE4"/>
<evidence type="ECO:0000256" key="6">
    <source>
        <dbReference type="PIRSR" id="PIRSR000429-1"/>
    </source>
</evidence>
<protein>
    <recommendedName>
        <fullName evidence="5">Probable acetyl-CoA acetyltransferase</fullName>
        <ecNumber evidence="2">2.3.1.9</ecNumber>
    </recommendedName>
</protein>
<proteinExistence type="inferred from homology"/>
<feature type="domain" description="Thiolase N-terminal" evidence="8">
    <location>
        <begin position="5"/>
        <end position="266"/>
    </location>
</feature>
<organism evidence="11 12">
    <name type="scientific">Saccharopolyspora thermophila</name>
    <dbReference type="NCBI Taxonomy" id="89367"/>
    <lineage>
        <taxon>Bacteria</taxon>
        <taxon>Bacillati</taxon>
        <taxon>Actinomycetota</taxon>
        <taxon>Actinomycetes</taxon>
        <taxon>Pseudonocardiales</taxon>
        <taxon>Pseudonocardiaceae</taxon>
        <taxon>Saccharopolyspora</taxon>
    </lineage>
</organism>
<accession>A0A917JXE4</accession>
<keyword evidence="4 7" id="KW-0012">Acyltransferase</keyword>
<reference evidence="11 12" key="1">
    <citation type="journal article" date="2014" name="Int. J. Syst. Evol. Microbiol.">
        <title>Complete genome sequence of Corynebacterium casei LMG S-19264T (=DSM 44701T), isolated from a smear-ripened cheese.</title>
        <authorList>
            <consortium name="US DOE Joint Genome Institute (JGI-PGF)"/>
            <person name="Walter F."/>
            <person name="Albersmeier A."/>
            <person name="Kalinowski J."/>
            <person name="Ruckert C."/>
        </authorList>
    </citation>
    <scope>NUCLEOTIDE SEQUENCE [LARGE SCALE GENOMIC DNA]</scope>
    <source>
        <strain evidence="11 12">CGMCC 4.7206</strain>
    </source>
</reference>
<evidence type="ECO:0000313" key="13">
    <source>
        <dbReference type="Proteomes" id="UP001500220"/>
    </source>
</evidence>
<dbReference type="EC" id="2.3.1.9" evidence="2"/>
<dbReference type="Proteomes" id="UP000597989">
    <property type="component" value="Unassembled WGS sequence"/>
</dbReference>
<evidence type="ECO:0000256" key="2">
    <source>
        <dbReference type="ARBA" id="ARBA00012705"/>
    </source>
</evidence>
<dbReference type="SUPFAM" id="SSF53901">
    <property type="entry name" value="Thiolase-like"/>
    <property type="match status" value="2"/>
</dbReference>
<dbReference type="PANTHER" id="PTHR18919:SF107">
    <property type="entry name" value="ACETYL-COA ACETYLTRANSFERASE, CYTOSOLIC"/>
    <property type="match status" value="1"/>
</dbReference>
<sequence>MREAVICEPLRTPIGRFGGVFRTVPAVDLAATVIRALLDRTGLPGEAVDEVILGQCYPNSDAPAIGRVAALDAGLPVEVGGSQVDRRCGSGLQAIVDAAMQVQTGVSDVVLAGGAESMSNAPLYTTEARWGIRGSLELHDSLARGRVTAGGRNFPVPGGMLETAENLRREYGISRAEQDELAARSQQRAGAAQQAGIFAEEIVPVTVPSRKGDTVVEVDEHPRPETTVDTLAALQPVLGKSDPEATVTAGNASGQNDAAAVCVVTTPERAAELGLRPLVRLVSWARAGVPPRTMGIGPVPATAKALQRAGLTLADMDLIELNEAFAAQVLACTREWEFKPADFDRLNVNGSGISLGHPLGATGCRILATLSREMQRREARYGLETMCIGGGQGLAAVFERV</sequence>
<reference evidence="10" key="4">
    <citation type="submission" date="2023-12" db="EMBL/GenBank/DDBJ databases">
        <authorList>
            <person name="Sun Q."/>
            <person name="Inoue M."/>
        </authorList>
    </citation>
    <scope>NUCLEOTIDE SEQUENCE</scope>
    <source>
        <strain evidence="10">JCM 10664</strain>
    </source>
</reference>
<evidence type="ECO:0000256" key="4">
    <source>
        <dbReference type="ARBA" id="ARBA00023315"/>
    </source>
</evidence>
<evidence type="ECO:0000256" key="7">
    <source>
        <dbReference type="RuleBase" id="RU003557"/>
    </source>
</evidence>
<dbReference type="FunFam" id="3.40.47.10:FF:000010">
    <property type="entry name" value="Acetyl-CoA acetyltransferase (Thiolase)"/>
    <property type="match status" value="1"/>
</dbReference>
<feature type="active site" description="Acyl-thioester intermediate" evidence="6">
    <location>
        <position position="88"/>
    </location>
</feature>